<organism evidence="2">
    <name type="scientific">Ixodes ricinus</name>
    <name type="common">Common tick</name>
    <name type="synonym">Acarus ricinus</name>
    <dbReference type="NCBI Taxonomy" id="34613"/>
    <lineage>
        <taxon>Eukaryota</taxon>
        <taxon>Metazoa</taxon>
        <taxon>Ecdysozoa</taxon>
        <taxon>Arthropoda</taxon>
        <taxon>Chelicerata</taxon>
        <taxon>Arachnida</taxon>
        <taxon>Acari</taxon>
        <taxon>Parasitiformes</taxon>
        <taxon>Ixodida</taxon>
        <taxon>Ixodoidea</taxon>
        <taxon>Ixodidae</taxon>
        <taxon>Ixodinae</taxon>
        <taxon>Ixodes</taxon>
    </lineage>
</organism>
<protein>
    <submittedName>
        <fullName evidence="2">Putative secreted protein</fullName>
    </submittedName>
</protein>
<sequence>MVTWLAVVLASGPCSIGAWRRNCTASGWVGSWCPASTVVTRFSVVLPSEPCSIGACTARGWGGSLRK</sequence>
<keyword evidence="1" id="KW-0732">Signal</keyword>
<dbReference type="AlphaFoldDB" id="A0A6B0TQX6"/>
<dbReference type="EMBL" id="GIFC01000209">
    <property type="protein sequence ID" value="MXU82292.1"/>
    <property type="molecule type" value="Transcribed_RNA"/>
</dbReference>
<reference evidence="2" key="1">
    <citation type="submission" date="2019-12" db="EMBL/GenBank/DDBJ databases">
        <title>An insight into the sialome of adult female Ixodes ricinus ticks feeding for 6 days.</title>
        <authorList>
            <person name="Perner J."/>
            <person name="Ribeiro J.M.C."/>
        </authorList>
    </citation>
    <scope>NUCLEOTIDE SEQUENCE</scope>
    <source>
        <strain evidence="2">Semi-engorged</strain>
        <tissue evidence="2">Salivary glands</tissue>
    </source>
</reference>
<proteinExistence type="predicted"/>
<evidence type="ECO:0000313" key="2">
    <source>
        <dbReference type="EMBL" id="MXU82292.1"/>
    </source>
</evidence>
<feature type="signal peptide" evidence="1">
    <location>
        <begin position="1"/>
        <end position="18"/>
    </location>
</feature>
<feature type="chain" id="PRO_5025576403" evidence="1">
    <location>
        <begin position="19"/>
        <end position="67"/>
    </location>
</feature>
<name>A0A6B0TQX6_IXORI</name>
<evidence type="ECO:0000256" key="1">
    <source>
        <dbReference type="SAM" id="SignalP"/>
    </source>
</evidence>
<accession>A0A6B0TQX6</accession>